<dbReference type="CDD" id="cd05401">
    <property type="entry name" value="NT_GlnE_GlnD_like"/>
    <property type="match status" value="1"/>
</dbReference>
<dbReference type="SUPFAM" id="SSF51206">
    <property type="entry name" value="cAMP-binding domain-like"/>
    <property type="match status" value="1"/>
</dbReference>
<dbReference type="InterPro" id="IPR005105">
    <property type="entry name" value="GlnD_Uridyltrans_N"/>
</dbReference>
<dbReference type="Pfam" id="PF00571">
    <property type="entry name" value="CBS"/>
    <property type="match status" value="2"/>
</dbReference>
<dbReference type="InterPro" id="IPR018490">
    <property type="entry name" value="cNMP-bd_dom_sf"/>
</dbReference>
<dbReference type="InterPro" id="IPR018821">
    <property type="entry name" value="DUF294_put_nucleoTrafse_sb-bd"/>
</dbReference>
<dbReference type="EMBL" id="CP040896">
    <property type="protein sequence ID" value="QDA61439.1"/>
    <property type="molecule type" value="Genomic_DNA"/>
</dbReference>
<sequence>MQHNRVEFLKTVKPFDLLPEDVLVGVADLLQEVTHNKESVLYLQDVSKLRGLEIIVEGEYEAFFYDSDQNKRLIKHYQPGSCYGGISILLNKRRSIRSVIAKKGTVVYFLHRNDFKALCQGFDNFFHYFTAQYGQRMLDDEYAHFVKPSHASEGNYITSDLLYSRKIETVELREIVASPHQTPIHAVARRMAEARNSCSFVTNDEGHIIGYVTDITLRDNVVARQVDVTRPIGEVLDNPIVSISTDAYVYEAILLMFQTKTRYLLIKRNDEYVGMISRTQLLSDQAHSPFMFIQSVRLAQSVRELKSRWEKVPEMVYQLLSRGVKSEIVNQVITTVADTIAQKVIEGVIAELGAPPAKFVFMVLGSEGRKEQTLLTDQDNAIIYEDKANEQRELVRDYFLRFAESVSDRLNSIGFSFCEGGFMAKNTKWTHSLSHWKRNYVSWMHESTPETAQTFSAFFDCRYLYGEQAIMDELKEFLNEESQKPLERFFYHMANNALQYEPPLTFFNNIRTFAKGNQQVFNLKKAMTPIVDLVRVYALKYQVFATNTGERLAALREQDVFTDKEYQELLQSYYYLMGMRLKKQAIQIIDDKSEPDNYIDPKKLTKVERVTIKEIFKVIADFQLRIKVSFTKTL</sequence>
<dbReference type="AlphaFoldDB" id="A0A5B8A2P1"/>
<evidence type="ECO:0000256" key="1">
    <source>
        <dbReference type="ARBA" id="ARBA00022737"/>
    </source>
</evidence>
<dbReference type="RefSeq" id="WP_139516613.1">
    <property type="nucleotide sequence ID" value="NZ_CP040896.1"/>
</dbReference>
<dbReference type="PANTHER" id="PTHR48108:SF34">
    <property type="entry name" value="CBS DOMAIN-CONTAINING PROTEIN YHCV"/>
    <property type="match status" value="1"/>
</dbReference>
<feature type="domain" description="CBS" evidence="4">
    <location>
        <begin position="236"/>
        <end position="295"/>
    </location>
</feature>
<dbReference type="PROSITE" id="PS51371">
    <property type="entry name" value="CBS"/>
    <property type="match status" value="1"/>
</dbReference>
<reference evidence="5 6" key="1">
    <citation type="submission" date="2019-06" db="EMBL/GenBank/DDBJ databases">
        <authorList>
            <person name="Srinivasan S."/>
        </authorList>
    </citation>
    <scope>NUCLEOTIDE SEQUENCE [LARGE SCALE GENOMIC DNA]</scope>
    <source>
        <strain evidence="5 6">17J68-5</strain>
    </source>
</reference>
<dbReference type="Gene3D" id="2.60.120.10">
    <property type="entry name" value="Jelly Rolls"/>
    <property type="match status" value="1"/>
</dbReference>
<dbReference type="GO" id="GO:0008773">
    <property type="term" value="F:[protein-PII] uridylyltransferase activity"/>
    <property type="evidence" value="ECO:0007669"/>
    <property type="project" value="InterPro"/>
</dbReference>
<dbReference type="Pfam" id="PF10335">
    <property type="entry name" value="DUF294_C"/>
    <property type="match status" value="1"/>
</dbReference>
<organism evidence="5 6">
    <name type="scientific">Hymenobacter jejuensis</name>
    <dbReference type="NCBI Taxonomy" id="2502781"/>
    <lineage>
        <taxon>Bacteria</taxon>
        <taxon>Pseudomonadati</taxon>
        <taxon>Bacteroidota</taxon>
        <taxon>Cytophagia</taxon>
        <taxon>Cytophagales</taxon>
        <taxon>Hymenobacteraceae</taxon>
        <taxon>Hymenobacter</taxon>
    </lineage>
</organism>
<dbReference type="InterPro" id="IPR000644">
    <property type="entry name" value="CBS_dom"/>
</dbReference>
<keyword evidence="2" id="KW-0129">CBS domain</keyword>
<dbReference type="InterPro" id="IPR051462">
    <property type="entry name" value="CBS_domain-containing"/>
</dbReference>
<dbReference type="Proteomes" id="UP000305398">
    <property type="component" value="Chromosome"/>
</dbReference>
<dbReference type="OrthoDB" id="9810963at2"/>
<keyword evidence="1" id="KW-0677">Repeat</keyword>
<dbReference type="PANTHER" id="PTHR48108">
    <property type="entry name" value="CBS DOMAIN-CONTAINING PROTEIN CBSX2, CHLOROPLASTIC"/>
    <property type="match status" value="1"/>
</dbReference>
<evidence type="ECO:0000256" key="2">
    <source>
        <dbReference type="PROSITE-ProRule" id="PRU00703"/>
    </source>
</evidence>
<gene>
    <name evidence="5" type="ORF">FHG12_15625</name>
</gene>
<accession>A0A5B8A2P1</accession>
<dbReference type="PROSITE" id="PS50042">
    <property type="entry name" value="CNMP_BINDING_3"/>
    <property type="match status" value="1"/>
</dbReference>
<evidence type="ECO:0000259" key="3">
    <source>
        <dbReference type="PROSITE" id="PS50042"/>
    </source>
</evidence>
<keyword evidence="6" id="KW-1185">Reference proteome</keyword>
<dbReference type="InterPro" id="IPR000595">
    <property type="entry name" value="cNMP-bd_dom"/>
</dbReference>
<protein>
    <submittedName>
        <fullName evidence="5">CBS domain-containing protein</fullName>
    </submittedName>
</protein>
<dbReference type="CDD" id="cd00038">
    <property type="entry name" value="CAP_ED"/>
    <property type="match status" value="1"/>
</dbReference>
<dbReference type="Gene3D" id="3.10.580.10">
    <property type="entry name" value="CBS-domain"/>
    <property type="match status" value="1"/>
</dbReference>
<evidence type="ECO:0000313" key="5">
    <source>
        <dbReference type="EMBL" id="QDA61439.1"/>
    </source>
</evidence>
<feature type="domain" description="Cyclic nucleotide-binding" evidence="3">
    <location>
        <begin position="14"/>
        <end position="136"/>
    </location>
</feature>
<dbReference type="InterPro" id="IPR046342">
    <property type="entry name" value="CBS_dom_sf"/>
</dbReference>
<dbReference type="Pfam" id="PF03445">
    <property type="entry name" value="DUF294"/>
    <property type="match status" value="1"/>
</dbReference>
<dbReference type="SUPFAM" id="SSF54631">
    <property type="entry name" value="CBS-domain pair"/>
    <property type="match status" value="1"/>
</dbReference>
<dbReference type="Pfam" id="PF00027">
    <property type="entry name" value="cNMP_binding"/>
    <property type="match status" value="1"/>
</dbReference>
<evidence type="ECO:0000313" key="6">
    <source>
        <dbReference type="Proteomes" id="UP000305398"/>
    </source>
</evidence>
<name>A0A5B8A2P1_9BACT</name>
<dbReference type="KEGG" id="hyj:FHG12_15625"/>
<proteinExistence type="predicted"/>
<dbReference type="InterPro" id="IPR014710">
    <property type="entry name" value="RmlC-like_jellyroll"/>
</dbReference>
<evidence type="ECO:0000259" key="4">
    <source>
        <dbReference type="PROSITE" id="PS51371"/>
    </source>
</evidence>